<gene>
    <name evidence="2" type="ORF">L3X38_018382</name>
</gene>
<evidence type="ECO:0000256" key="1">
    <source>
        <dbReference type="SAM" id="MobiDB-lite"/>
    </source>
</evidence>
<name>A0AAD4W8Y5_PRUDU</name>
<dbReference type="AlphaFoldDB" id="A0AAD4W8Y5"/>
<dbReference type="EMBL" id="JAJFAZ020000003">
    <property type="protein sequence ID" value="KAI5339110.1"/>
    <property type="molecule type" value="Genomic_DNA"/>
</dbReference>
<reference evidence="2 3" key="1">
    <citation type="journal article" date="2022" name="G3 (Bethesda)">
        <title>Whole-genome sequence and methylome profiling of the almond [Prunus dulcis (Mill.) D.A. Webb] cultivar 'Nonpareil'.</title>
        <authorList>
            <person name="D'Amico-Willman K.M."/>
            <person name="Ouma W.Z."/>
            <person name="Meulia T."/>
            <person name="Sideli G.M."/>
            <person name="Gradziel T.M."/>
            <person name="Fresnedo-Ramirez J."/>
        </authorList>
    </citation>
    <scope>NUCLEOTIDE SEQUENCE [LARGE SCALE GENOMIC DNA]</scope>
    <source>
        <strain evidence="2">Clone GOH B32 T37-40</strain>
    </source>
</reference>
<proteinExistence type="predicted"/>
<feature type="region of interest" description="Disordered" evidence="1">
    <location>
        <begin position="1"/>
        <end position="22"/>
    </location>
</feature>
<organism evidence="2 3">
    <name type="scientific">Prunus dulcis</name>
    <name type="common">Almond</name>
    <name type="synonym">Amygdalus dulcis</name>
    <dbReference type="NCBI Taxonomy" id="3755"/>
    <lineage>
        <taxon>Eukaryota</taxon>
        <taxon>Viridiplantae</taxon>
        <taxon>Streptophyta</taxon>
        <taxon>Embryophyta</taxon>
        <taxon>Tracheophyta</taxon>
        <taxon>Spermatophyta</taxon>
        <taxon>Magnoliopsida</taxon>
        <taxon>eudicotyledons</taxon>
        <taxon>Gunneridae</taxon>
        <taxon>Pentapetalae</taxon>
        <taxon>rosids</taxon>
        <taxon>fabids</taxon>
        <taxon>Rosales</taxon>
        <taxon>Rosaceae</taxon>
        <taxon>Amygdaloideae</taxon>
        <taxon>Amygdaleae</taxon>
        <taxon>Prunus</taxon>
    </lineage>
</organism>
<accession>A0AAD4W8Y5</accession>
<protein>
    <submittedName>
        <fullName evidence="2">Uncharacterized protein</fullName>
    </submittedName>
</protein>
<dbReference type="Proteomes" id="UP001054821">
    <property type="component" value="Chromosome 3"/>
</dbReference>
<evidence type="ECO:0000313" key="3">
    <source>
        <dbReference type="Proteomes" id="UP001054821"/>
    </source>
</evidence>
<comment type="caution">
    <text evidence="2">The sequence shown here is derived from an EMBL/GenBank/DDBJ whole genome shotgun (WGS) entry which is preliminary data.</text>
</comment>
<sequence>MALLRPSKENTPPRSDLVEQHPPMIESSLYSIVSDYEDRSLGFQGFCEAGPSHEDEAPTAFLLSFPIRACRGKKDG</sequence>
<keyword evidence="3" id="KW-1185">Reference proteome</keyword>
<evidence type="ECO:0000313" key="2">
    <source>
        <dbReference type="EMBL" id="KAI5339110.1"/>
    </source>
</evidence>